<accession>A0ABQ3GN38</accession>
<comment type="caution">
    <text evidence="1">The sequence shown here is derived from an EMBL/GenBank/DDBJ whole genome shotgun (WGS) entry which is preliminary data.</text>
</comment>
<dbReference type="Gene3D" id="1.10.3190.10">
    <property type="entry name" value="yfbu gene product, domain 2"/>
    <property type="match status" value="1"/>
</dbReference>
<proteinExistence type="predicted"/>
<dbReference type="InterPro" id="IPR005587">
    <property type="entry name" value="UPF0304_YfbU"/>
</dbReference>
<dbReference type="Pfam" id="PF03887">
    <property type="entry name" value="YfbU"/>
    <property type="match status" value="1"/>
</dbReference>
<keyword evidence="2" id="KW-1185">Reference proteome</keyword>
<dbReference type="Gene3D" id="1.10.1220.10">
    <property type="entry name" value="Met repressor-like"/>
    <property type="match status" value="1"/>
</dbReference>
<reference evidence="2" key="1">
    <citation type="journal article" date="2019" name="Int. J. Syst. Evol. Microbiol.">
        <title>The Global Catalogue of Microorganisms (GCM) 10K type strain sequencing project: providing services to taxonomists for standard genome sequencing and annotation.</title>
        <authorList>
            <consortium name="The Broad Institute Genomics Platform"/>
            <consortium name="The Broad Institute Genome Sequencing Center for Infectious Disease"/>
            <person name="Wu L."/>
            <person name="Ma J."/>
        </authorList>
    </citation>
    <scope>NUCLEOTIDE SEQUENCE [LARGE SCALE GENOMIC DNA]</scope>
    <source>
        <strain evidence="2">KCTC 19466</strain>
    </source>
</reference>
<dbReference type="EMBL" id="BMXK01000016">
    <property type="protein sequence ID" value="GHD13178.1"/>
    <property type="molecule type" value="Genomic_DNA"/>
</dbReference>
<gene>
    <name evidence="1" type="ORF">GCM10008096_29150</name>
</gene>
<evidence type="ECO:0000313" key="2">
    <source>
        <dbReference type="Proteomes" id="UP000642819"/>
    </source>
</evidence>
<dbReference type="InterPro" id="IPR010985">
    <property type="entry name" value="Ribbon_hlx_hlx"/>
</dbReference>
<dbReference type="InterPro" id="IPR023146">
    <property type="entry name" value="YfbU_alpha-helical_sf"/>
</dbReference>
<evidence type="ECO:0008006" key="3">
    <source>
        <dbReference type="Google" id="ProtNLM"/>
    </source>
</evidence>
<sequence>MATITIRVPDETRNRLEAAAESQGVSFSDYIRGALDTHLSLERSEEIGTGRREGDEEINLSHFERKVLQLLHRNLLASQGLLNDQYFDEGSEVRALKVLENGFAGEYSEEFTDINAPMTKAECTLVWDVLDMFRVIENSVRQLGEDGWGQVQVVEAERYGTFKGFDFNDSLESRLANYVEFLVKAGRWEEQKEALSRENDFGNSHRRMLPTYRAMLRVFKPTWQQALRGGATSGCLSREQVTEILAAAPGAEKRA</sequence>
<dbReference type="Proteomes" id="UP000642819">
    <property type="component" value="Unassembled WGS sequence"/>
</dbReference>
<name>A0ABQ3GN38_9MICC</name>
<dbReference type="SUPFAM" id="SSF116960">
    <property type="entry name" value="YfbU-like"/>
    <property type="match status" value="1"/>
</dbReference>
<organism evidence="1 2">
    <name type="scientific">Zhihengliuella salsuginis</name>
    <dbReference type="NCBI Taxonomy" id="578222"/>
    <lineage>
        <taxon>Bacteria</taxon>
        <taxon>Bacillati</taxon>
        <taxon>Actinomycetota</taxon>
        <taxon>Actinomycetes</taxon>
        <taxon>Micrococcales</taxon>
        <taxon>Micrococcaceae</taxon>
        <taxon>Zhihengliuella</taxon>
    </lineage>
</organism>
<protein>
    <recommendedName>
        <fullName evidence="3">Ribbon-helix-helix protein CopG domain-containing protein</fullName>
    </recommendedName>
</protein>
<dbReference type="RefSeq" id="WP_189351435.1">
    <property type="nucleotide sequence ID" value="NZ_BMXK01000016.1"/>
</dbReference>
<dbReference type="SUPFAM" id="SSF47598">
    <property type="entry name" value="Ribbon-helix-helix"/>
    <property type="match status" value="1"/>
</dbReference>
<evidence type="ECO:0000313" key="1">
    <source>
        <dbReference type="EMBL" id="GHD13178.1"/>
    </source>
</evidence>
<dbReference type="InterPro" id="IPR013321">
    <property type="entry name" value="Arc_rbn_hlx_hlx"/>
</dbReference>